<sequence>MSQHALLSAGTKGWRSLACSRSELRLDLTLCCGQSFRWRETGDHHWTGVMGGRVWTLTQTDDTLWYHVYNRLSATVDGVEKKRRAGAPPCASIGSEKRSKGVMEVKEEEEPVPVGVSSSPDEKEEELLRDYFQLAVKLGDLYREWGAADPHFKHIANIFTGVRMLRQDPTECLFSFICTSNNHISRIHGMVERLCQSLGAPLCQLDQTSYHDFPSLSALADSSVEVRLRDLGFGYRAKFLQQSASHILDSHGGPQWLQELRTAPYLQAQKALRTLPGVGPKVADCVCLMSLDKASVVPVDTHVWQIAKRDYRCAIGAGQKSLTDKVHQEIGDFFRQLWGPYAGWAQSVLFCADLKKFQNLKETPSLEQKEVKLEPCRNHNLTQNTSLGGRTAQERRSQEEDGVIDRQTDEGPLKTIALKSRKMAPASVLTLIPTLILFSLNPSSGQEIVRTSSPVPDPVPITLQPTLPSSRPSGRGDVSVNVISRDWPTERGGGGGTSAPTRTRTTDLSGPVSPSQTLYSGSIQSQPTSVLTETGTMVTAEPSAVGSATGPKSFPPTKPSEVIPVTSEPEGQMEPEDVDDWQATGSGSELVATVLAVVKKESPVDLTTSGGMPQLRPEAQTAFGDGPSKMAEARIDPTVSLTVQPRQSVLTPAVRNLTTPSPNVTLTVVPVVSGVDTEGPIAGQNSTVTSPSPRSTTPGSTNQQPQSAAPRKPTAKMSTTTHGSTVTATSTELRGQTNPPRTATDPGSTASTSRQSTKTETTPAHTTPPLQVDRGRHFSINDSVPTQRNHSAPLGRPQLPPSSASSTPSLPPSSVLIHNGTYLIWNDLSRTLAFSWQLHVYGSASFFLLLMAGAALGLALSTGMRCPHRGALALANALLFLVGAGRAALFLVDPYGSRKVIPRPIVIALYNFPLPLLVWAQGALVLLAVKGAGLSLLPSALERPALAAVLAVLHCTLLMAVDLLSPALSPVVPLTLQCMSICWGLVLCMTYLGYIFPCLNRIPPQPPVQEEGRIVTALPEGRRTGSVLARVLAVCAVLGVLCCALHVYASLWLYGLLGDWTRFGWVWWLTHFWARLLELAWAFSLLLLSSWVFWRPGGRQGRGEGGAGESRAAGDLASPGQSSGSTNKHTCWAKIVQSLTGKTCGKSESNGVGGGGGGTGEVPNNWAGQERSGADISKSLIRNQNCEAPPSQTRSVKDSNRGRNQRGRLSERGALDDSAGSLLRMQMLGRPPQRSHSGSLERDKVSLYEFDLRPPSPIDLSRSIDEALHREHLLHGGSLFQPLCAPLPTPSPCSAGSQGGPWLRRNSDPQISDSSEESSMPLGGSVRSSVPSRQVTAPPTPSHQGHRWAEDGGVSVPSSVSCPVSLRHSRVSTCHLGEERGDETRPFFTPDSEAPRGKLGRDGAAREEIKTGESWSHDHTRIQKPLRKNWALFMRSKLK</sequence>
<dbReference type="Proteomes" id="UP001157502">
    <property type="component" value="Chromosome 1"/>
</dbReference>
<comment type="caution">
    <text evidence="1">The sequence shown here is derived from an EMBL/GenBank/DDBJ whole genome shotgun (WGS) entry which is preliminary data.</text>
</comment>
<accession>A0ACC2HJY2</accession>
<name>A0ACC2HJY2_DALPE</name>
<proteinExistence type="predicted"/>
<reference evidence="1" key="1">
    <citation type="submission" date="2021-05" db="EMBL/GenBank/DDBJ databases">
        <authorList>
            <person name="Pan Q."/>
            <person name="Jouanno E."/>
            <person name="Zahm M."/>
            <person name="Klopp C."/>
            <person name="Cabau C."/>
            <person name="Louis A."/>
            <person name="Berthelot C."/>
            <person name="Parey E."/>
            <person name="Roest Crollius H."/>
            <person name="Montfort J."/>
            <person name="Robinson-Rechavi M."/>
            <person name="Bouchez O."/>
            <person name="Lampietro C."/>
            <person name="Lopez Roques C."/>
            <person name="Donnadieu C."/>
            <person name="Postlethwait J."/>
            <person name="Bobe J."/>
            <person name="Dillon D."/>
            <person name="Chandos A."/>
            <person name="von Hippel F."/>
            <person name="Guiguen Y."/>
        </authorList>
    </citation>
    <scope>NUCLEOTIDE SEQUENCE</scope>
    <source>
        <strain evidence="1">YG-Jan2019</strain>
    </source>
</reference>
<keyword evidence="2" id="KW-1185">Reference proteome</keyword>
<protein>
    <submittedName>
        <fullName evidence="1">Uncharacterized protein</fullName>
    </submittedName>
</protein>
<gene>
    <name evidence="1" type="ORF">DPEC_G00004170</name>
</gene>
<organism evidence="1 2">
    <name type="scientific">Dallia pectoralis</name>
    <name type="common">Alaska blackfish</name>
    <dbReference type="NCBI Taxonomy" id="75939"/>
    <lineage>
        <taxon>Eukaryota</taxon>
        <taxon>Metazoa</taxon>
        <taxon>Chordata</taxon>
        <taxon>Craniata</taxon>
        <taxon>Vertebrata</taxon>
        <taxon>Euteleostomi</taxon>
        <taxon>Actinopterygii</taxon>
        <taxon>Neopterygii</taxon>
        <taxon>Teleostei</taxon>
        <taxon>Protacanthopterygii</taxon>
        <taxon>Esociformes</taxon>
        <taxon>Umbridae</taxon>
        <taxon>Dallia</taxon>
    </lineage>
</organism>
<evidence type="ECO:0000313" key="1">
    <source>
        <dbReference type="EMBL" id="KAJ8016147.1"/>
    </source>
</evidence>
<dbReference type="EMBL" id="CM055728">
    <property type="protein sequence ID" value="KAJ8016147.1"/>
    <property type="molecule type" value="Genomic_DNA"/>
</dbReference>
<evidence type="ECO:0000313" key="2">
    <source>
        <dbReference type="Proteomes" id="UP001157502"/>
    </source>
</evidence>